<reference evidence="1" key="1">
    <citation type="submission" date="2022-04" db="EMBL/GenBank/DDBJ databases">
        <authorList>
            <person name="Ren T."/>
        </authorList>
    </citation>
    <scope>NUCLEOTIDE SEQUENCE</scope>
    <source>
        <strain evidence="1">F63249</strain>
    </source>
</reference>
<feature type="non-terminal residue" evidence="1">
    <location>
        <position position="1"/>
    </location>
</feature>
<dbReference type="EMBL" id="JALPQF010000075">
    <property type="protein sequence ID" value="MCK8482351.1"/>
    <property type="molecule type" value="Genomic_DNA"/>
</dbReference>
<comment type="caution">
    <text evidence="1">The sequence shown here is derived from an EMBL/GenBank/DDBJ whole genome shotgun (WGS) entry which is preliminary data.</text>
</comment>
<dbReference type="RefSeq" id="WP_248414059.1">
    <property type="nucleotide sequence ID" value="NZ_JALPQF010000075.1"/>
</dbReference>
<evidence type="ECO:0000313" key="2">
    <source>
        <dbReference type="Proteomes" id="UP001203687"/>
    </source>
</evidence>
<keyword evidence="2" id="KW-1185">Reference proteome</keyword>
<protein>
    <submittedName>
        <fullName evidence="1">Uncharacterized protein</fullName>
    </submittedName>
</protein>
<evidence type="ECO:0000313" key="1">
    <source>
        <dbReference type="EMBL" id="MCK8482351.1"/>
    </source>
</evidence>
<dbReference type="Proteomes" id="UP001203687">
    <property type="component" value="Unassembled WGS sequence"/>
</dbReference>
<accession>A0ABT0HD92</accession>
<sequence>NDSSSLIKLNYCFESGDLTLEYNGVDIFNDYADNSGSIGRILSLNKELTIDNEIDKLRSVLNQGLINEESFQDFKKSISPFFFLFESGEYEIYTINLNLSEFNVVEPNENWYPFKTDSILLTQHKESLSQITIKKYIKSLDKQNKPLIMGVQYSYTSGNLLEETPIIILDGHHKMMAYIEKKINPRFLIFNKQMEL</sequence>
<organism evidence="1 2">
    <name type="scientific">Psychroserpens algicola</name>
    <dbReference type="NCBI Taxonomy" id="1719034"/>
    <lineage>
        <taxon>Bacteria</taxon>
        <taxon>Pseudomonadati</taxon>
        <taxon>Bacteroidota</taxon>
        <taxon>Flavobacteriia</taxon>
        <taxon>Flavobacteriales</taxon>
        <taxon>Flavobacteriaceae</taxon>
        <taxon>Psychroserpens</taxon>
    </lineage>
</organism>
<gene>
    <name evidence="1" type="ORF">MUY34_17130</name>
</gene>
<name>A0ABT0HD92_9FLAO</name>
<proteinExistence type="predicted"/>